<dbReference type="AlphaFoldDB" id="A0A2S1YLE6"/>
<dbReference type="RefSeq" id="WP_109192378.1">
    <property type="nucleotide sequence ID" value="NZ_CP029255.1"/>
</dbReference>
<proteinExistence type="predicted"/>
<reference evidence="1 2" key="1">
    <citation type="submission" date="2018-05" db="EMBL/GenBank/DDBJ databases">
        <title>Genome sequencing of Flavobacterium sp. HYN0056.</title>
        <authorList>
            <person name="Yi H."/>
            <person name="Baek C."/>
        </authorList>
    </citation>
    <scope>NUCLEOTIDE SEQUENCE [LARGE SCALE GENOMIC DNA]</scope>
    <source>
        <strain evidence="1 2">HYN0056</strain>
    </source>
</reference>
<sequence length="183" mass="21976">MNFEVLNIRRIDPATGYFKLHQDYILSYDHYDGWTQRLLRAGIYIDIIYECKVEIDFYTKNRYKFEKQFECEIPFEIKNIISEIMNLDHLVLKHNYVDGVMEDFGDQHFVINNNGISHNIGVGFMEKKRQPENPSEELFFVLIDLFEKWLEKLYQECLQESVISSQIISNNKANVRIKRKHKK</sequence>
<organism evidence="1 2">
    <name type="scientific">Flavobacterium crocinum</name>
    <dbReference type="NCBI Taxonomy" id="2183896"/>
    <lineage>
        <taxon>Bacteria</taxon>
        <taxon>Pseudomonadati</taxon>
        <taxon>Bacteroidota</taxon>
        <taxon>Flavobacteriia</taxon>
        <taxon>Flavobacteriales</taxon>
        <taxon>Flavobacteriaceae</taxon>
        <taxon>Flavobacterium</taxon>
    </lineage>
</organism>
<keyword evidence="2" id="KW-1185">Reference proteome</keyword>
<evidence type="ECO:0000313" key="2">
    <source>
        <dbReference type="Proteomes" id="UP000245250"/>
    </source>
</evidence>
<protein>
    <submittedName>
        <fullName evidence="1">Uncharacterized protein</fullName>
    </submittedName>
</protein>
<dbReference type="EMBL" id="CP029255">
    <property type="protein sequence ID" value="AWK04900.1"/>
    <property type="molecule type" value="Genomic_DNA"/>
</dbReference>
<accession>A0A2S1YLE6</accession>
<dbReference type="OrthoDB" id="1340391at2"/>
<dbReference type="Proteomes" id="UP000245250">
    <property type="component" value="Chromosome"/>
</dbReference>
<name>A0A2S1YLE6_9FLAO</name>
<gene>
    <name evidence="1" type="ORF">HYN56_11940</name>
</gene>
<evidence type="ECO:0000313" key="1">
    <source>
        <dbReference type="EMBL" id="AWK04900.1"/>
    </source>
</evidence>
<dbReference type="KEGG" id="fcr:HYN56_11940"/>